<comment type="caution">
    <text evidence="1">The sequence shown here is derived from an EMBL/GenBank/DDBJ whole genome shotgun (WGS) entry which is preliminary data.</text>
</comment>
<dbReference type="Proteomes" id="UP001162793">
    <property type="component" value="Unassembled WGS sequence"/>
</dbReference>
<dbReference type="AlphaFoldDB" id="A0AA41WVN1"/>
<dbReference type="RefSeq" id="WP_200869025.1">
    <property type="nucleotide sequence ID" value="NZ_JAMYWC010000005.1"/>
</dbReference>
<proteinExistence type="predicted"/>
<dbReference type="EMBL" id="JAMYWC010000005">
    <property type="protein sequence ID" value="MCP1174142.1"/>
    <property type="molecule type" value="Genomic_DNA"/>
</dbReference>
<accession>A0AA41WVN1</accession>
<name>A0AA41WVN1_9RALS</name>
<sequence>MIQQAYYTPKFAGQAQVQAARRPSLLRAVVNFFRNGWDDNLVYAEVVGKSGSYLG</sequence>
<keyword evidence="2" id="KW-1185">Reference proteome</keyword>
<evidence type="ECO:0000313" key="1">
    <source>
        <dbReference type="EMBL" id="MCP1174142.1"/>
    </source>
</evidence>
<organism evidence="1 2">
    <name type="scientific">Ralstonia chuxiongensis</name>
    <dbReference type="NCBI Taxonomy" id="2957504"/>
    <lineage>
        <taxon>Bacteria</taxon>
        <taxon>Pseudomonadati</taxon>
        <taxon>Pseudomonadota</taxon>
        <taxon>Betaproteobacteria</taxon>
        <taxon>Burkholderiales</taxon>
        <taxon>Burkholderiaceae</taxon>
        <taxon>Ralstonia</taxon>
    </lineage>
</organism>
<gene>
    <name evidence="1" type="ORF">NKG59_17390</name>
</gene>
<evidence type="ECO:0000313" key="2">
    <source>
        <dbReference type="Proteomes" id="UP001162793"/>
    </source>
</evidence>
<reference evidence="2" key="1">
    <citation type="journal article" date="2023" name="Front. Microbiol.">
        <title>Ralstonia chuxiongensis sp. nov., Ralstonia mojiangensis sp. nov., and Ralstonia soli sp. nov., isolated from tobacco fields, are three novel species in the family Burkholderiaceae.</title>
        <authorList>
            <person name="Lu C.H."/>
            <person name="Zhang Y.Y."/>
            <person name="Jiang N."/>
            <person name="Chen W."/>
            <person name="Shao X."/>
            <person name="Zhao Z.M."/>
            <person name="Lu W.L."/>
            <person name="Hu X."/>
            <person name="Xi Y.X."/>
            <person name="Zou S.Y."/>
            <person name="Wei Q.J."/>
            <person name="Lin Z.L."/>
            <person name="Gong L."/>
            <person name="Gai X.T."/>
            <person name="Zhang L.Q."/>
            <person name="Li J.Y."/>
            <person name="Jin Y."/>
            <person name="Xia Z.Y."/>
        </authorList>
    </citation>
    <scope>NUCLEOTIDE SEQUENCE [LARGE SCALE GENOMIC DNA]</scope>
    <source>
        <strain evidence="2">21YRMH01-3</strain>
    </source>
</reference>
<protein>
    <submittedName>
        <fullName evidence="1">Uncharacterized protein</fullName>
    </submittedName>
</protein>